<accession>A0AAD3HGA7</accession>
<comment type="caution">
    <text evidence="3">The sequence shown here is derived from an EMBL/GenBank/DDBJ whole genome shotgun (WGS) entry which is preliminary data.</text>
</comment>
<comment type="similarity">
    <text evidence="1">Belongs to the MDM20/NAA25 family.</text>
</comment>
<dbReference type="PANTHER" id="PTHR22767:SF3">
    <property type="entry name" value="N-ALPHA-ACETYLTRANSFERASE 25, NATB AUXILIARY SUBUNIT"/>
    <property type="match status" value="1"/>
</dbReference>
<organism evidence="3 4">
    <name type="scientific">Chaetoceros tenuissimus</name>
    <dbReference type="NCBI Taxonomy" id="426638"/>
    <lineage>
        <taxon>Eukaryota</taxon>
        <taxon>Sar</taxon>
        <taxon>Stramenopiles</taxon>
        <taxon>Ochrophyta</taxon>
        <taxon>Bacillariophyta</taxon>
        <taxon>Coscinodiscophyceae</taxon>
        <taxon>Chaetocerotophycidae</taxon>
        <taxon>Chaetocerotales</taxon>
        <taxon>Chaetocerotaceae</taxon>
        <taxon>Chaetoceros</taxon>
    </lineage>
</organism>
<protein>
    <submittedName>
        <fullName evidence="3">Uncharacterized protein</fullName>
    </submittedName>
</protein>
<feature type="compositionally biased region" description="Low complexity" evidence="2">
    <location>
        <begin position="114"/>
        <end position="130"/>
    </location>
</feature>
<dbReference type="EMBL" id="BLLK01000079">
    <property type="protein sequence ID" value="GFH62164.1"/>
    <property type="molecule type" value="Genomic_DNA"/>
</dbReference>
<feature type="compositionally biased region" description="Basic residues" evidence="2">
    <location>
        <begin position="102"/>
        <end position="112"/>
    </location>
</feature>
<dbReference type="Proteomes" id="UP001054902">
    <property type="component" value="Unassembled WGS sequence"/>
</dbReference>
<keyword evidence="4" id="KW-1185">Reference proteome</keyword>
<feature type="region of interest" description="Disordered" evidence="2">
    <location>
        <begin position="86"/>
        <end position="130"/>
    </location>
</feature>
<evidence type="ECO:0000256" key="2">
    <source>
        <dbReference type="SAM" id="MobiDB-lite"/>
    </source>
</evidence>
<evidence type="ECO:0000313" key="4">
    <source>
        <dbReference type="Proteomes" id="UP001054902"/>
    </source>
</evidence>
<proteinExistence type="inferred from homology"/>
<dbReference type="AlphaFoldDB" id="A0AAD3HGA7"/>
<gene>
    <name evidence="3" type="ORF">CTEN210_18640</name>
</gene>
<dbReference type="InterPro" id="IPR019183">
    <property type="entry name" value="NAA25_NatB_aux_su"/>
</dbReference>
<evidence type="ECO:0000256" key="1">
    <source>
        <dbReference type="ARBA" id="ARBA00006298"/>
    </source>
</evidence>
<name>A0AAD3HGA7_9STRA</name>
<sequence length="1180" mass="132434">MENKLRPIYSAIDSCQYSKALKLTLSEPQCHWPITIALRCHCLDRCGKAREACIEIRKLLSVFGNEWEELDERIWLLSLDSSLTTEDDTNKQAKSNTSNAGGKKKGKGKGKKSGGSQAAPAKSSSDKSSSAKMEIDLDILSVLDMPYHERLEYFSTFNEKNISSQFKPSMQPLEVTEETTVATIAISIKSLRLPRTLVKLYSYAIKTLQAFIAANKSSPNMDNLNDQLYALLTEGYLSNLKLIASSVEFTPNSSKLDEKIFNAREKLKCWEDAQFHAMSLVKLTSEGLYQSWMILAIMEHYKSAKALLELLEKDGRDETKDEQEKLSKKLSMLPRLSEMMTMKQISQFSGDGNVFPPSADDVRLYVECLEMQSKFQEAIDFLDRVGDIEKGDTKKQINDEEDVKNHVGSVIQLTQKELLEMKVSLLQQVDRYQEAFEIYSNELLVLLPDQWTYWEGLLHCARLVDKDNLDASIANCQQVLDRVLNEQNEIRAAGKGPKVPLRGPNLISVELAALRLSNDDTGSAKVLTNAIIEYASLYSPLVFCCFQDLRKYIGLLVEKTSVEGKISDELNDILKWAVALREKNDPTVKEVKDGTESLKAKQERKSRLRSYICSVKFCFAIWAAVSDKCTDKSSTKALDEIFISLVPNSKDMINCWKATMDLGSNPKDGGQKESLPGDDLVLLAIQLESHLNRHEDSKTQTVANMKSVALLEYALVHSPYNAYIKIAASKYLFMTGSAIRAYEVFKDMDVKQIQLDSCSYFVMNNLMNAGLYNEVADQAGKIVKIHSTSSKDLATYMPKAFENGNMRRGREMISWQQTRMSPSMQLLEAKSIIMDVAPLVNDNCTGNESLGLLFGLVGNERDAERNEKIIRDSASFFTAPSVLSIAKGDTDDLDVLSDNRDFTVNEFEILQRSDFDFQSTQSIIRSHLHSMLCRLVLAAQVIKPPKKGKIVKVEKSDSLYTRSESLCESIRLTEKCLEKECDINKAQKVLIEATINIIKAFVVIVSGSCLSTDTVQSDDSLATRERYCVEYLENAKLLLVETTKILKDEQGDDIQIASRLLSDNLVTLFAIFQTTASACDQFSWGKRKRDTKPVAGAMANIALEFKNVVAHAKKSFDALIESIAAIEFVGEPLGLLGDEGNDVAEKVMNDMKSYRSEIHKRIMPHLDQITSDMESFEVES</sequence>
<dbReference type="PANTHER" id="PTHR22767">
    <property type="entry name" value="N-TERMINAL ACETYLTRANSFERASE-RELATED"/>
    <property type="match status" value="1"/>
</dbReference>
<reference evidence="3 4" key="1">
    <citation type="journal article" date="2021" name="Sci. Rep.">
        <title>The genome of the diatom Chaetoceros tenuissimus carries an ancient integrated fragment of an extant virus.</title>
        <authorList>
            <person name="Hongo Y."/>
            <person name="Kimura K."/>
            <person name="Takaki Y."/>
            <person name="Yoshida Y."/>
            <person name="Baba S."/>
            <person name="Kobayashi G."/>
            <person name="Nagasaki K."/>
            <person name="Hano T."/>
            <person name="Tomaru Y."/>
        </authorList>
    </citation>
    <scope>NUCLEOTIDE SEQUENCE [LARGE SCALE GENOMIC DNA]</scope>
    <source>
        <strain evidence="3 4">NIES-3715</strain>
    </source>
</reference>
<evidence type="ECO:0000313" key="3">
    <source>
        <dbReference type="EMBL" id="GFH62164.1"/>
    </source>
</evidence>
<dbReference type="Pfam" id="PF09797">
    <property type="entry name" value="NatB_MDM20"/>
    <property type="match status" value="1"/>
</dbReference>
<dbReference type="GO" id="GO:0031416">
    <property type="term" value="C:NatB complex"/>
    <property type="evidence" value="ECO:0007669"/>
    <property type="project" value="TreeGrafter"/>
</dbReference>